<feature type="compositionally biased region" description="Polar residues" evidence="2">
    <location>
        <begin position="413"/>
        <end position="429"/>
    </location>
</feature>
<accession>A0A4V1J555</accession>
<dbReference type="GO" id="GO:0005634">
    <property type="term" value="C:nucleus"/>
    <property type="evidence" value="ECO:0007669"/>
    <property type="project" value="TreeGrafter"/>
</dbReference>
<dbReference type="PANTHER" id="PTHR31010">
    <property type="entry name" value="RAN-SPECIFIC GTPASE-ACTIVATING PROTEIN 30-RELATED"/>
    <property type="match status" value="1"/>
</dbReference>
<dbReference type="GO" id="GO:0030695">
    <property type="term" value="F:GTPase regulator activity"/>
    <property type="evidence" value="ECO:0007669"/>
    <property type="project" value="TreeGrafter"/>
</dbReference>
<proteinExistence type="predicted"/>
<sequence>MDEMFTNLAIQTVTLVGKAAFGAAGTIALRKFSRFIQDAPTKQTQQLEKLRAELELRLRLVVPAIDLVDILAARGNSSLTAVVPLTTDLRTQTEQLSQHLEQLERQMFSNQRPTSRTDRKFASQFENAVEALQQEIQALLDRIAEMVPFLNLALTTSGCNLSAGMSSSISPARLLQASSSLQETHHHGLVYAIQPSFTLTLYSLFTSSVRHKSRDDFTWKEEFPKCKGFLQRIRSPDLAYSYELVIEEDLNDGRYHEHLDGPVNNSAPVPGDRRVFPVTDIVRLHYSSAGQLLNIEDSKRPVLVIQVQLGSGDLAPKPLALASSLASLSLAESATPPEESESEGGKSSGSRTPKRNATISGLRPAPTRQLSLLEYLLRLTALEMCEQTLHLDVSDEKLSLFLRDDQGPAASPNDPQTSGDAGQRLNSSGSVAWDLDHSIRKSYSRNDTPLRADYSSPLARRLVARNDNKLDTPLRYP</sequence>
<evidence type="ECO:0000313" key="4">
    <source>
        <dbReference type="Proteomes" id="UP000268162"/>
    </source>
</evidence>
<feature type="region of interest" description="Disordered" evidence="2">
    <location>
        <begin position="331"/>
        <end position="363"/>
    </location>
</feature>
<evidence type="ECO:0000256" key="1">
    <source>
        <dbReference type="SAM" id="Coils"/>
    </source>
</evidence>
<name>A0A4V1J555_9FUNG</name>
<protein>
    <submittedName>
        <fullName evidence="3">RanGTP-binding protein-domain-containing protein</fullName>
    </submittedName>
</protein>
<dbReference type="AlphaFoldDB" id="A0A4V1J555"/>
<organism evidence="3 4">
    <name type="scientific">Dimargaris cristalligena</name>
    <dbReference type="NCBI Taxonomy" id="215637"/>
    <lineage>
        <taxon>Eukaryota</taxon>
        <taxon>Fungi</taxon>
        <taxon>Fungi incertae sedis</taxon>
        <taxon>Zoopagomycota</taxon>
        <taxon>Kickxellomycotina</taxon>
        <taxon>Dimargaritomycetes</taxon>
        <taxon>Dimargaritales</taxon>
        <taxon>Dimargaritaceae</taxon>
        <taxon>Dimargaris</taxon>
    </lineage>
</organism>
<dbReference type="EMBL" id="ML002435">
    <property type="protein sequence ID" value="RKP37879.1"/>
    <property type="molecule type" value="Genomic_DNA"/>
</dbReference>
<dbReference type="GO" id="GO:0005737">
    <property type="term" value="C:cytoplasm"/>
    <property type="evidence" value="ECO:0007669"/>
    <property type="project" value="TreeGrafter"/>
</dbReference>
<dbReference type="InterPro" id="IPR008812">
    <property type="entry name" value="Ran_GTP-bd-rel"/>
</dbReference>
<evidence type="ECO:0000313" key="3">
    <source>
        <dbReference type="EMBL" id="RKP37879.1"/>
    </source>
</evidence>
<feature type="region of interest" description="Disordered" evidence="2">
    <location>
        <begin position="404"/>
        <end position="429"/>
    </location>
</feature>
<dbReference type="Proteomes" id="UP000268162">
    <property type="component" value="Unassembled WGS sequence"/>
</dbReference>
<gene>
    <name evidence="3" type="ORF">BJ085DRAFT_20798</name>
</gene>
<dbReference type="Pfam" id="PF05508">
    <property type="entry name" value="Ran-binding"/>
    <property type="match status" value="1"/>
</dbReference>
<dbReference type="PANTHER" id="PTHR31010:SF2">
    <property type="entry name" value="RAN-SPECIFIC GTPASE-ACTIVATING PROTEIN 30"/>
    <property type="match status" value="1"/>
</dbReference>
<keyword evidence="4" id="KW-1185">Reference proteome</keyword>
<feature type="coiled-coil region" evidence="1">
    <location>
        <begin position="86"/>
        <end position="142"/>
    </location>
</feature>
<reference evidence="4" key="1">
    <citation type="journal article" date="2018" name="Nat. Microbiol.">
        <title>Leveraging single-cell genomics to expand the fungal tree of life.</title>
        <authorList>
            <person name="Ahrendt S.R."/>
            <person name="Quandt C.A."/>
            <person name="Ciobanu D."/>
            <person name="Clum A."/>
            <person name="Salamov A."/>
            <person name="Andreopoulos B."/>
            <person name="Cheng J.F."/>
            <person name="Woyke T."/>
            <person name="Pelin A."/>
            <person name="Henrissat B."/>
            <person name="Reynolds N.K."/>
            <person name="Benny G.L."/>
            <person name="Smith M.E."/>
            <person name="James T.Y."/>
            <person name="Grigoriev I.V."/>
        </authorList>
    </citation>
    <scope>NUCLEOTIDE SEQUENCE [LARGE SCALE GENOMIC DNA]</scope>
    <source>
        <strain evidence="4">RSA 468</strain>
    </source>
</reference>
<evidence type="ECO:0000256" key="2">
    <source>
        <dbReference type="SAM" id="MobiDB-lite"/>
    </source>
</evidence>
<keyword evidence="1" id="KW-0175">Coiled coil</keyword>